<proteinExistence type="predicted"/>
<comment type="caution">
    <text evidence="1">The sequence shown here is derived from an EMBL/GenBank/DDBJ whole genome shotgun (WGS) entry which is preliminary data.</text>
</comment>
<reference evidence="1" key="1">
    <citation type="journal article" date="2012" name="PLoS ONE">
        <title>Gene sets for utilization of primary and secondary nutrition supplies in the distal gut of endangered iberian lynx.</title>
        <authorList>
            <person name="Alcaide M."/>
            <person name="Messina E."/>
            <person name="Richter M."/>
            <person name="Bargiela R."/>
            <person name="Peplies J."/>
            <person name="Huws S.A."/>
            <person name="Newbold C.J."/>
            <person name="Golyshin P.N."/>
            <person name="Simon M.A."/>
            <person name="Lopez G."/>
            <person name="Yakimov M.M."/>
            <person name="Ferrer M."/>
        </authorList>
    </citation>
    <scope>NUCLEOTIDE SEQUENCE</scope>
</reference>
<accession>J9C9R2</accession>
<dbReference type="AlphaFoldDB" id="J9C9R2"/>
<gene>
    <name evidence="1" type="ORF">EVA_15268</name>
</gene>
<evidence type="ECO:0000313" key="1">
    <source>
        <dbReference type="EMBL" id="EJW96630.1"/>
    </source>
</evidence>
<sequence length="35" mass="4013">MNSMSASCVLGMAKVDERIGIDQKTYSLFQLFEWI</sequence>
<dbReference type="EMBL" id="AMCI01005181">
    <property type="protein sequence ID" value="EJW96630.1"/>
    <property type="molecule type" value="Genomic_DNA"/>
</dbReference>
<organism evidence="1">
    <name type="scientific">gut metagenome</name>
    <dbReference type="NCBI Taxonomy" id="749906"/>
    <lineage>
        <taxon>unclassified sequences</taxon>
        <taxon>metagenomes</taxon>
        <taxon>organismal metagenomes</taxon>
    </lineage>
</organism>
<protein>
    <submittedName>
        <fullName evidence="1">Uncharacterized protein</fullName>
    </submittedName>
</protein>
<name>J9C9R2_9ZZZZ</name>